<evidence type="ECO:0000259" key="3">
    <source>
        <dbReference type="PROSITE" id="PS50977"/>
    </source>
</evidence>
<dbReference type="Pfam" id="PF14246">
    <property type="entry name" value="TetR_C_7"/>
    <property type="match status" value="1"/>
</dbReference>
<dbReference type="SUPFAM" id="SSF48498">
    <property type="entry name" value="Tetracyclin repressor-like, C-terminal domain"/>
    <property type="match status" value="1"/>
</dbReference>
<dbReference type="PANTHER" id="PTHR30055">
    <property type="entry name" value="HTH-TYPE TRANSCRIPTIONAL REGULATOR RUTR"/>
    <property type="match status" value="1"/>
</dbReference>
<dbReference type="InterPro" id="IPR009057">
    <property type="entry name" value="Homeodomain-like_sf"/>
</dbReference>
<protein>
    <submittedName>
        <fullName evidence="4">TetR/AcrR family transcriptional regulator</fullName>
    </submittedName>
</protein>
<name>A0ABV3DCQ9_9ACTN</name>
<dbReference type="SUPFAM" id="SSF46689">
    <property type="entry name" value="Homeodomain-like"/>
    <property type="match status" value="1"/>
</dbReference>
<evidence type="ECO:0000313" key="5">
    <source>
        <dbReference type="Proteomes" id="UP001551482"/>
    </source>
</evidence>
<feature type="domain" description="HTH tetR-type" evidence="3">
    <location>
        <begin position="16"/>
        <end position="76"/>
    </location>
</feature>
<dbReference type="InterPro" id="IPR039536">
    <property type="entry name" value="TetR_C_Proteobacteria"/>
</dbReference>
<dbReference type="PRINTS" id="PR00455">
    <property type="entry name" value="HTHTETR"/>
</dbReference>
<dbReference type="Pfam" id="PF00440">
    <property type="entry name" value="TetR_N"/>
    <property type="match status" value="1"/>
</dbReference>
<dbReference type="PROSITE" id="PS50977">
    <property type="entry name" value="HTH_TETR_2"/>
    <property type="match status" value="1"/>
</dbReference>
<dbReference type="InterPro" id="IPR023772">
    <property type="entry name" value="DNA-bd_HTH_TetR-type_CS"/>
</dbReference>
<keyword evidence="5" id="KW-1185">Reference proteome</keyword>
<dbReference type="PROSITE" id="PS01081">
    <property type="entry name" value="HTH_TETR_1"/>
    <property type="match status" value="1"/>
</dbReference>
<proteinExistence type="predicted"/>
<dbReference type="PANTHER" id="PTHR30055:SF146">
    <property type="entry name" value="HTH-TYPE TRANSCRIPTIONAL DUAL REGULATOR CECR"/>
    <property type="match status" value="1"/>
</dbReference>
<dbReference type="InterPro" id="IPR050109">
    <property type="entry name" value="HTH-type_TetR-like_transc_reg"/>
</dbReference>
<dbReference type="InterPro" id="IPR036271">
    <property type="entry name" value="Tet_transcr_reg_TetR-rel_C_sf"/>
</dbReference>
<sequence>MTGIDEAAVRPRRGLMEKRQAVVRGALTVFARDGYTRGSIGEIAKEAGVSTRTIYNHFTDKDELFRTVIAESASRVRDAHIAQIDRHFAKITDLAADLRTFAREYATSGAEFPEHFALVRQIQAEVGHLPPEVLEAWQEAGPRPVNAALARRLAELGDRGLLEITDPRRAAMHFVLLTGTEVSSRTYLGALPMPDADIDRIVDAGLEVFLRAYLPRT</sequence>
<evidence type="ECO:0000256" key="2">
    <source>
        <dbReference type="PROSITE-ProRule" id="PRU00335"/>
    </source>
</evidence>
<organism evidence="4 5">
    <name type="scientific">Streptodolium elevatio</name>
    <dbReference type="NCBI Taxonomy" id="3157996"/>
    <lineage>
        <taxon>Bacteria</taxon>
        <taxon>Bacillati</taxon>
        <taxon>Actinomycetota</taxon>
        <taxon>Actinomycetes</taxon>
        <taxon>Kitasatosporales</taxon>
        <taxon>Streptomycetaceae</taxon>
        <taxon>Streptodolium</taxon>
    </lineage>
</organism>
<dbReference type="EMBL" id="JBEZFP010000015">
    <property type="protein sequence ID" value="MEU8133531.1"/>
    <property type="molecule type" value="Genomic_DNA"/>
</dbReference>
<evidence type="ECO:0000256" key="1">
    <source>
        <dbReference type="ARBA" id="ARBA00023125"/>
    </source>
</evidence>
<dbReference type="InterPro" id="IPR001647">
    <property type="entry name" value="HTH_TetR"/>
</dbReference>
<evidence type="ECO:0000313" key="4">
    <source>
        <dbReference type="EMBL" id="MEU8133531.1"/>
    </source>
</evidence>
<dbReference type="Proteomes" id="UP001551482">
    <property type="component" value="Unassembled WGS sequence"/>
</dbReference>
<keyword evidence="1 2" id="KW-0238">DNA-binding</keyword>
<dbReference type="Gene3D" id="1.10.357.10">
    <property type="entry name" value="Tetracycline Repressor, domain 2"/>
    <property type="match status" value="1"/>
</dbReference>
<gene>
    <name evidence="4" type="ORF">AB0C36_08500</name>
</gene>
<reference evidence="4 5" key="1">
    <citation type="submission" date="2024-06" db="EMBL/GenBank/DDBJ databases">
        <title>The Natural Products Discovery Center: Release of the First 8490 Sequenced Strains for Exploring Actinobacteria Biosynthetic Diversity.</title>
        <authorList>
            <person name="Kalkreuter E."/>
            <person name="Kautsar S.A."/>
            <person name="Yang D."/>
            <person name="Bader C.D."/>
            <person name="Teijaro C.N."/>
            <person name="Fluegel L."/>
            <person name="Davis C.M."/>
            <person name="Simpson J.R."/>
            <person name="Lauterbach L."/>
            <person name="Steele A.D."/>
            <person name="Gui C."/>
            <person name="Meng S."/>
            <person name="Li G."/>
            <person name="Viehrig K."/>
            <person name="Ye F."/>
            <person name="Su P."/>
            <person name="Kiefer A.F."/>
            <person name="Nichols A."/>
            <person name="Cepeda A.J."/>
            <person name="Yan W."/>
            <person name="Fan B."/>
            <person name="Jiang Y."/>
            <person name="Adhikari A."/>
            <person name="Zheng C.-J."/>
            <person name="Schuster L."/>
            <person name="Cowan T.M."/>
            <person name="Smanski M.J."/>
            <person name="Chevrette M.G."/>
            <person name="De Carvalho L.P.S."/>
            <person name="Shen B."/>
        </authorList>
    </citation>
    <scope>NUCLEOTIDE SEQUENCE [LARGE SCALE GENOMIC DNA]</scope>
    <source>
        <strain evidence="4 5">NPDC048946</strain>
    </source>
</reference>
<comment type="caution">
    <text evidence="4">The sequence shown here is derived from an EMBL/GenBank/DDBJ whole genome shotgun (WGS) entry which is preliminary data.</text>
</comment>
<feature type="DNA-binding region" description="H-T-H motif" evidence="2">
    <location>
        <begin position="39"/>
        <end position="58"/>
    </location>
</feature>
<dbReference type="RefSeq" id="WP_358351160.1">
    <property type="nucleotide sequence ID" value="NZ_JBEZFP010000015.1"/>
</dbReference>
<accession>A0ABV3DCQ9</accession>